<evidence type="ECO:0000313" key="6">
    <source>
        <dbReference type="Proteomes" id="UP000094112"/>
    </source>
</evidence>
<dbReference type="PANTHER" id="PTHR13490">
    <property type="entry name" value="MITOCHONDRIAL 28S RIBOSOMAL PROTEIN S28"/>
    <property type="match status" value="1"/>
</dbReference>
<dbReference type="AlphaFoldDB" id="A0A1E3P670"/>
<keyword evidence="1" id="KW-0689">Ribosomal protein</keyword>
<dbReference type="InterPro" id="IPR019349">
    <property type="entry name" value="Ribosomal_mS35_mit"/>
</dbReference>
<organism evidence="5 6">
    <name type="scientific">Wickerhamomyces anomalus (strain ATCC 58044 / CBS 1984 / NCYC 433 / NRRL Y-366-8)</name>
    <name type="common">Yeast</name>
    <name type="synonym">Hansenula anomala</name>
    <dbReference type="NCBI Taxonomy" id="683960"/>
    <lineage>
        <taxon>Eukaryota</taxon>
        <taxon>Fungi</taxon>
        <taxon>Dikarya</taxon>
        <taxon>Ascomycota</taxon>
        <taxon>Saccharomycotina</taxon>
        <taxon>Saccharomycetes</taxon>
        <taxon>Phaffomycetales</taxon>
        <taxon>Wickerhamomycetaceae</taxon>
        <taxon>Wickerhamomyces</taxon>
    </lineage>
</organism>
<keyword evidence="1" id="KW-0687">Ribonucleoprotein</keyword>
<evidence type="ECO:0000256" key="3">
    <source>
        <dbReference type="SAM" id="MobiDB-lite"/>
    </source>
</evidence>
<evidence type="ECO:0000313" key="5">
    <source>
        <dbReference type="EMBL" id="ODQ60921.1"/>
    </source>
</evidence>
<dbReference type="PANTHER" id="PTHR13490:SF0">
    <property type="entry name" value="SMALL RIBOSOMAL SUBUNIT PROTEIN MS35"/>
    <property type="match status" value="1"/>
</dbReference>
<feature type="compositionally biased region" description="Basic and acidic residues" evidence="3">
    <location>
        <begin position="266"/>
        <end position="278"/>
    </location>
</feature>
<keyword evidence="1" id="KW-0496">Mitochondrion</keyword>
<evidence type="ECO:0000259" key="4">
    <source>
        <dbReference type="Pfam" id="PF10213"/>
    </source>
</evidence>
<gene>
    <name evidence="5" type="ORF">WICANDRAFT_27806</name>
</gene>
<dbReference type="InterPro" id="IPR017081">
    <property type="entry name" value="Ribosomal_mS35"/>
</dbReference>
<feature type="compositionally biased region" description="Basic residues" evidence="3">
    <location>
        <begin position="256"/>
        <end position="265"/>
    </location>
</feature>
<feature type="region of interest" description="Disordered" evidence="3">
    <location>
        <begin position="256"/>
        <end position="278"/>
    </location>
</feature>
<comment type="subcellular location">
    <subcellularLocation>
        <location evidence="1">Mitochondrion</location>
    </subcellularLocation>
</comment>
<evidence type="ECO:0000256" key="1">
    <source>
        <dbReference type="PIRNR" id="PIRNR036995"/>
    </source>
</evidence>
<dbReference type="EMBL" id="KV454209">
    <property type="protein sequence ID" value="ODQ60921.1"/>
    <property type="molecule type" value="Genomic_DNA"/>
</dbReference>
<protein>
    <recommendedName>
        <fullName evidence="1">Small ribosomal subunit protein mS35</fullName>
    </recommendedName>
    <alternativeName>
        <fullName evidence="1">37S ribosomal protein S24, mitochondrial</fullName>
    </alternativeName>
</protein>
<proteinExistence type="inferred from homology"/>
<feature type="coiled-coil region" evidence="2">
    <location>
        <begin position="218"/>
        <end position="245"/>
    </location>
</feature>
<reference evidence="5 6" key="1">
    <citation type="journal article" date="2016" name="Proc. Natl. Acad. Sci. U.S.A.">
        <title>Comparative genomics of biotechnologically important yeasts.</title>
        <authorList>
            <person name="Riley R."/>
            <person name="Haridas S."/>
            <person name="Wolfe K.H."/>
            <person name="Lopes M.R."/>
            <person name="Hittinger C.T."/>
            <person name="Goeker M."/>
            <person name="Salamov A.A."/>
            <person name="Wisecaver J.H."/>
            <person name="Long T.M."/>
            <person name="Calvey C.H."/>
            <person name="Aerts A.L."/>
            <person name="Barry K.W."/>
            <person name="Choi C."/>
            <person name="Clum A."/>
            <person name="Coughlan A.Y."/>
            <person name="Deshpande S."/>
            <person name="Douglass A.P."/>
            <person name="Hanson S.J."/>
            <person name="Klenk H.-P."/>
            <person name="LaButti K.M."/>
            <person name="Lapidus A."/>
            <person name="Lindquist E.A."/>
            <person name="Lipzen A.M."/>
            <person name="Meier-Kolthoff J.P."/>
            <person name="Ohm R.A."/>
            <person name="Otillar R.P."/>
            <person name="Pangilinan J.L."/>
            <person name="Peng Y."/>
            <person name="Rokas A."/>
            <person name="Rosa C.A."/>
            <person name="Scheuner C."/>
            <person name="Sibirny A.A."/>
            <person name="Slot J.C."/>
            <person name="Stielow J.B."/>
            <person name="Sun H."/>
            <person name="Kurtzman C.P."/>
            <person name="Blackwell M."/>
            <person name="Grigoriev I.V."/>
            <person name="Jeffries T.W."/>
        </authorList>
    </citation>
    <scope>NUCLEOTIDE SEQUENCE [LARGE SCALE GENOMIC DNA]</scope>
    <source>
        <strain evidence="6">ATCC 58044 / CBS 1984 / NCYC 433 / NRRL Y-366-8</strain>
    </source>
</reference>
<accession>A0A1E3P670</accession>
<dbReference type="Proteomes" id="UP000094112">
    <property type="component" value="Unassembled WGS sequence"/>
</dbReference>
<keyword evidence="2" id="KW-0175">Coiled coil</keyword>
<evidence type="ECO:0000256" key="2">
    <source>
        <dbReference type="SAM" id="Coils"/>
    </source>
</evidence>
<dbReference type="STRING" id="683960.A0A1E3P670"/>
<comment type="similarity">
    <text evidence="1">Belongs to the mitochondrion-specific ribosomal protein mS35 family.</text>
</comment>
<dbReference type="GeneID" id="30198657"/>
<sequence>MKNLAFNSIARQFSTSAKLLNKPLYLTPSKWLGLPPDQILDLHKQRKYHLGTNYRKNDDECKALMSTSEASRFTPQQIQRIYYQGEKAFSELVNHPLNSPNFGKPNTFDEYPSIARLKVRAHRERREYNRIAAYEMPHLVKYRQDYTKPKNKPITLKYTSILGEEELPINQKVVLTVKSEHLGLSSKELHKLRLLAGTRYDYRTDEIKMSTERFPESLQNTRYLLDTLKKLIKEAKDQSDSFEDIPLDKRHIFAKERKRKNKKHQLRDLKFPEEWKRPEDAPKKEKTLVGYLMDAIKN</sequence>
<dbReference type="Pfam" id="PF10213">
    <property type="entry name" value="MRP-S28"/>
    <property type="match status" value="1"/>
</dbReference>
<dbReference type="GO" id="GO:0003735">
    <property type="term" value="F:structural constituent of ribosome"/>
    <property type="evidence" value="ECO:0007669"/>
    <property type="project" value="UniProtKB-UniRule"/>
</dbReference>
<keyword evidence="6" id="KW-1185">Reference proteome</keyword>
<dbReference type="OrthoDB" id="283424at2759"/>
<comment type="function">
    <text evidence="1">Component of the mitochondrial ribosome (mitoribosome), a dedicated translation machinery responsible for the synthesis of mitochondrial genome-encoded proteins, including at least some of the essential transmembrane subunits of the mitochondrial respiratory chain. The mitoribosomes are attached to the mitochondrial inner membrane and translation products are cotranslationally integrated into the membrane.</text>
</comment>
<dbReference type="InterPro" id="IPR039848">
    <property type="entry name" value="Ribosomal_mS35_mt"/>
</dbReference>
<dbReference type="RefSeq" id="XP_019040128.1">
    <property type="nucleotide sequence ID" value="XM_019181411.1"/>
</dbReference>
<feature type="domain" description="Small ribosomal subunit protein mS35 mitochondrial conserved" evidence="4">
    <location>
        <begin position="146"/>
        <end position="276"/>
    </location>
</feature>
<name>A0A1E3P670_WICAA</name>
<dbReference type="GO" id="GO:0005763">
    <property type="term" value="C:mitochondrial small ribosomal subunit"/>
    <property type="evidence" value="ECO:0007669"/>
    <property type="project" value="UniProtKB-UniRule"/>
</dbReference>
<dbReference type="GO" id="GO:0032543">
    <property type="term" value="P:mitochondrial translation"/>
    <property type="evidence" value="ECO:0007669"/>
    <property type="project" value="UniProtKB-UniRule"/>
</dbReference>
<dbReference type="PIRSF" id="PIRSF036995">
    <property type="entry name" value="RSM24"/>
    <property type="match status" value="1"/>
</dbReference>